<comment type="caution">
    <text evidence="5">Lacks conserved residue(s) required for the propagation of feature annotation.</text>
</comment>
<reference evidence="7" key="1">
    <citation type="submission" date="2025-08" db="UniProtKB">
        <authorList>
            <consortium name="Ensembl"/>
        </authorList>
    </citation>
    <scope>IDENTIFICATION</scope>
</reference>
<evidence type="ECO:0000259" key="6">
    <source>
        <dbReference type="PROSITE" id="PS50923"/>
    </source>
</evidence>
<sequence>PCHFIILGDCGKPPSVENAVPRSQFLDQTVFANGSKPLYYECVPGYRRAQGTFRITCTESNWSSPTLVCVRKDCGSPPQLYNGDFDVTEGIEFGATILAKCNEGYTLLGPKSILCAANEQWEGGDPYCEVVKCEEPPKIKNGQITNLPIGSVTFGTVITYQCLRGSLIGNASIVCDISGEYSSLPPNCTEGISCPNVILDNSIKTQGFGPIYNYGDTITFACNNDYRINGSKTVICGSDNQWSPLPTCQRIICANVPNLENGRKKSDNGPPYNFKDTIYFTCEGGYRLIGSHSITCNENDEWSSELPTCKRIVCPDVKDLENGKKTPRPDSPYYFNGIISFACDAGYRLVGKQTITCNENEEWSSELPTCERIICPDVVVKNGSKICGHGAPYYMNDILHFICNTGYTMMGSNTITCQEDGHWSSEPPSCMVFSCGTPDILHNGKIIGYRVYNTIQIAYAVCDKGYYLQRGGIQECLASGWSEYSAVCVSKYMLLY</sequence>
<dbReference type="SUPFAM" id="SSF57535">
    <property type="entry name" value="Complement control module/SCR domain"/>
    <property type="match status" value="8"/>
</dbReference>
<evidence type="ECO:0000313" key="7">
    <source>
        <dbReference type="Ensembl" id="ENSECRP00000022236.1"/>
    </source>
</evidence>
<feature type="disulfide bond" evidence="5">
    <location>
        <begin position="403"/>
        <end position="430"/>
    </location>
</feature>
<feature type="domain" description="Sushi" evidence="6">
    <location>
        <begin position="373"/>
        <end position="432"/>
    </location>
</feature>
<dbReference type="GeneTree" id="ENSGT00940000163310"/>
<feature type="domain" description="Sushi" evidence="6">
    <location>
        <begin position="8"/>
        <end position="71"/>
    </location>
</feature>
<dbReference type="AlphaFoldDB" id="A0A8C4SUT0"/>
<reference evidence="7" key="2">
    <citation type="submission" date="2025-09" db="UniProtKB">
        <authorList>
            <consortium name="Ensembl"/>
        </authorList>
    </citation>
    <scope>IDENTIFICATION</scope>
</reference>
<dbReference type="PANTHER" id="PTHR45656">
    <property type="entry name" value="PROTEIN CBR-CLEC-78"/>
    <property type="match status" value="1"/>
</dbReference>
<feature type="disulfide bond" evidence="5">
    <location>
        <begin position="253"/>
        <end position="296"/>
    </location>
</feature>
<evidence type="ECO:0000256" key="4">
    <source>
        <dbReference type="ARBA" id="ARBA00023157"/>
    </source>
</evidence>
<feature type="disulfide bond" evidence="5">
    <location>
        <begin position="42"/>
        <end position="69"/>
    </location>
</feature>
<dbReference type="InterPro" id="IPR000436">
    <property type="entry name" value="Sushi_SCR_CCP_dom"/>
</dbReference>
<keyword evidence="4 5" id="KW-1015">Disulfide bond</keyword>
<evidence type="ECO:0000313" key="8">
    <source>
        <dbReference type="Proteomes" id="UP000694620"/>
    </source>
</evidence>
<dbReference type="SMART" id="SM00032">
    <property type="entry name" value="CCP"/>
    <property type="match status" value="8"/>
</dbReference>
<feature type="disulfide bond" evidence="5">
    <location>
        <begin position="343"/>
        <end position="370"/>
    </location>
</feature>
<protein>
    <submittedName>
        <fullName evidence="7">Complement component receptor 1-like protein</fullName>
    </submittedName>
</protein>
<dbReference type="Pfam" id="PF00084">
    <property type="entry name" value="Sushi"/>
    <property type="match status" value="8"/>
</dbReference>
<evidence type="ECO:0000256" key="3">
    <source>
        <dbReference type="ARBA" id="ARBA00022737"/>
    </source>
</evidence>
<dbReference type="CDD" id="cd00033">
    <property type="entry name" value="CCP"/>
    <property type="match status" value="7"/>
</dbReference>
<dbReference type="PANTHER" id="PTHR45656:SF4">
    <property type="entry name" value="PROTEIN CBR-CLEC-78"/>
    <property type="match status" value="1"/>
</dbReference>
<feature type="disulfide bond" evidence="5">
    <location>
        <begin position="282"/>
        <end position="309"/>
    </location>
</feature>
<dbReference type="Gene3D" id="2.10.70.10">
    <property type="entry name" value="Complement Module, domain 1"/>
    <property type="match status" value="8"/>
</dbReference>
<keyword evidence="2" id="KW-0732">Signal</keyword>
<keyword evidence="8" id="KW-1185">Reference proteome</keyword>
<organism evidence="7 8">
    <name type="scientific">Erpetoichthys calabaricus</name>
    <name type="common">Rope fish</name>
    <name type="synonym">Calamoichthys calabaricus</name>
    <dbReference type="NCBI Taxonomy" id="27687"/>
    <lineage>
        <taxon>Eukaryota</taxon>
        <taxon>Metazoa</taxon>
        <taxon>Chordata</taxon>
        <taxon>Craniata</taxon>
        <taxon>Vertebrata</taxon>
        <taxon>Euteleostomi</taxon>
        <taxon>Actinopterygii</taxon>
        <taxon>Polypteriformes</taxon>
        <taxon>Polypteridae</taxon>
        <taxon>Erpetoichthys</taxon>
    </lineage>
</organism>
<feature type="disulfide bond" evidence="5">
    <location>
        <begin position="314"/>
        <end position="357"/>
    </location>
</feature>
<evidence type="ECO:0000256" key="2">
    <source>
        <dbReference type="ARBA" id="ARBA00022729"/>
    </source>
</evidence>
<dbReference type="Ensembl" id="ENSECRT00000022709.1">
    <property type="protein sequence ID" value="ENSECRP00000022236.1"/>
    <property type="gene ID" value="ENSECRG00000015047.1"/>
</dbReference>
<dbReference type="Proteomes" id="UP000694620">
    <property type="component" value="Unassembled WGS sequence"/>
</dbReference>
<evidence type="ECO:0000256" key="5">
    <source>
        <dbReference type="PROSITE-ProRule" id="PRU00302"/>
    </source>
</evidence>
<dbReference type="InterPro" id="IPR051277">
    <property type="entry name" value="SEZ6_CSMD_C4BPB_Regulators"/>
</dbReference>
<accession>A0A8C4SUT0</accession>
<feature type="domain" description="Sushi" evidence="6">
    <location>
        <begin position="131"/>
        <end position="190"/>
    </location>
</feature>
<dbReference type="InterPro" id="IPR035976">
    <property type="entry name" value="Sushi/SCR/CCP_sf"/>
</dbReference>
<feature type="domain" description="Sushi" evidence="6">
    <location>
        <begin position="192"/>
        <end position="250"/>
    </location>
</feature>
<keyword evidence="3" id="KW-0677">Repeat</keyword>
<feature type="domain" description="Sushi" evidence="6">
    <location>
        <begin position="251"/>
        <end position="311"/>
    </location>
</feature>
<proteinExistence type="predicted"/>
<feature type="disulfide bond" evidence="5">
    <location>
        <begin position="101"/>
        <end position="128"/>
    </location>
</feature>
<dbReference type="FunFam" id="2.10.70.10:FF:000014">
    <property type="entry name" value="Membrane cofactor protein"/>
    <property type="match status" value="3"/>
</dbReference>
<name>A0A8C4SUT0_ERPCA</name>
<dbReference type="PROSITE" id="PS50923">
    <property type="entry name" value="SUSHI"/>
    <property type="match status" value="7"/>
</dbReference>
<feature type="domain" description="Sushi" evidence="6">
    <location>
        <begin position="72"/>
        <end position="130"/>
    </location>
</feature>
<evidence type="ECO:0000256" key="1">
    <source>
        <dbReference type="ARBA" id="ARBA00022659"/>
    </source>
</evidence>
<feature type="domain" description="Sushi" evidence="6">
    <location>
        <begin position="312"/>
        <end position="372"/>
    </location>
</feature>
<keyword evidence="1 5" id="KW-0768">Sushi</keyword>